<evidence type="ECO:0000313" key="1">
    <source>
        <dbReference type="EMBL" id="KAI5670119.1"/>
    </source>
</evidence>
<name>A0ACC0BBY0_CATRO</name>
<comment type="caution">
    <text evidence="1">The sequence shown here is derived from an EMBL/GenBank/DDBJ whole genome shotgun (WGS) entry which is preliminary data.</text>
</comment>
<proteinExistence type="predicted"/>
<protein>
    <submittedName>
        <fullName evidence="1">Uncharacterized protein</fullName>
    </submittedName>
</protein>
<gene>
    <name evidence="1" type="ORF">M9H77_10483</name>
</gene>
<dbReference type="Proteomes" id="UP001060085">
    <property type="component" value="Linkage Group LG03"/>
</dbReference>
<evidence type="ECO:0000313" key="2">
    <source>
        <dbReference type="Proteomes" id="UP001060085"/>
    </source>
</evidence>
<keyword evidence="2" id="KW-1185">Reference proteome</keyword>
<dbReference type="EMBL" id="CM044703">
    <property type="protein sequence ID" value="KAI5670119.1"/>
    <property type="molecule type" value="Genomic_DNA"/>
</dbReference>
<sequence length="160" mass="18014">MVIILPILKMLKWDLKSSDGFSRRSSLNENDEPAKEQAGTRWRLPSATWFTHLQTIQEGENAEAIAVIKRNREQAHLTTTTQVRGESPYGRSLVGFGAVELVQEPRFESWQRQCRNFTLSNVGGGRVTTIYILHLGVEQSGGGFESEGFAFWSKNGIKED</sequence>
<reference evidence="2" key="1">
    <citation type="journal article" date="2023" name="Nat. Plants">
        <title>Single-cell RNA sequencing provides a high-resolution roadmap for understanding the multicellular compartmentation of specialized metabolism.</title>
        <authorList>
            <person name="Sun S."/>
            <person name="Shen X."/>
            <person name="Li Y."/>
            <person name="Li Y."/>
            <person name="Wang S."/>
            <person name="Li R."/>
            <person name="Zhang H."/>
            <person name="Shen G."/>
            <person name="Guo B."/>
            <person name="Wei J."/>
            <person name="Xu J."/>
            <person name="St-Pierre B."/>
            <person name="Chen S."/>
            <person name="Sun C."/>
        </authorList>
    </citation>
    <scope>NUCLEOTIDE SEQUENCE [LARGE SCALE GENOMIC DNA]</scope>
</reference>
<accession>A0ACC0BBY0</accession>
<organism evidence="1 2">
    <name type="scientific">Catharanthus roseus</name>
    <name type="common">Madagascar periwinkle</name>
    <name type="synonym">Vinca rosea</name>
    <dbReference type="NCBI Taxonomy" id="4058"/>
    <lineage>
        <taxon>Eukaryota</taxon>
        <taxon>Viridiplantae</taxon>
        <taxon>Streptophyta</taxon>
        <taxon>Embryophyta</taxon>
        <taxon>Tracheophyta</taxon>
        <taxon>Spermatophyta</taxon>
        <taxon>Magnoliopsida</taxon>
        <taxon>eudicotyledons</taxon>
        <taxon>Gunneridae</taxon>
        <taxon>Pentapetalae</taxon>
        <taxon>asterids</taxon>
        <taxon>lamiids</taxon>
        <taxon>Gentianales</taxon>
        <taxon>Apocynaceae</taxon>
        <taxon>Rauvolfioideae</taxon>
        <taxon>Vinceae</taxon>
        <taxon>Catharanthinae</taxon>
        <taxon>Catharanthus</taxon>
    </lineage>
</organism>